<keyword evidence="2" id="KW-0732">Signal</keyword>
<evidence type="ECO:0000313" key="3">
    <source>
        <dbReference type="EMBL" id="ASJ23592.1"/>
    </source>
</evidence>
<evidence type="ECO:0000256" key="1">
    <source>
        <dbReference type="SAM" id="MobiDB-lite"/>
    </source>
</evidence>
<feature type="compositionally biased region" description="Basic and acidic residues" evidence="1">
    <location>
        <begin position="33"/>
        <end position="44"/>
    </location>
</feature>
<dbReference type="RefSeq" id="WP_088860183.1">
    <property type="nucleotide sequence ID" value="NZ_CP022115.1"/>
</dbReference>
<reference evidence="4" key="1">
    <citation type="submission" date="2017-06" db="EMBL/GenBank/DDBJ databases">
        <title>Whole genome sequence of Laribacter hongkongensis LHGZ1.</title>
        <authorList>
            <person name="Chen D."/>
            <person name="Wu H."/>
            <person name="Chen J."/>
        </authorList>
    </citation>
    <scope>NUCLEOTIDE SEQUENCE [LARGE SCALE GENOMIC DNA]</scope>
    <source>
        <strain evidence="4">LHGZ1</strain>
    </source>
</reference>
<proteinExistence type="predicted"/>
<feature type="compositionally biased region" description="Low complexity" evidence="1">
    <location>
        <begin position="21"/>
        <end position="32"/>
    </location>
</feature>
<organism evidence="3 4">
    <name type="scientific">Laribacter hongkongensis</name>
    <dbReference type="NCBI Taxonomy" id="168471"/>
    <lineage>
        <taxon>Bacteria</taxon>
        <taxon>Pseudomonadati</taxon>
        <taxon>Pseudomonadota</taxon>
        <taxon>Betaproteobacteria</taxon>
        <taxon>Neisseriales</taxon>
        <taxon>Aquaspirillaceae</taxon>
        <taxon>Laribacter</taxon>
    </lineage>
</organism>
<feature type="chain" id="PRO_5012602984" description="Acid shock protein" evidence="2">
    <location>
        <begin position="23"/>
        <end position="92"/>
    </location>
</feature>
<dbReference type="Proteomes" id="UP000197424">
    <property type="component" value="Chromosome"/>
</dbReference>
<evidence type="ECO:0000313" key="4">
    <source>
        <dbReference type="Proteomes" id="UP000197424"/>
    </source>
</evidence>
<gene>
    <name evidence="3" type="ORF">LHGZ1_0761</name>
</gene>
<evidence type="ECO:0008006" key="5">
    <source>
        <dbReference type="Google" id="ProtNLM"/>
    </source>
</evidence>
<feature type="signal peptide" evidence="2">
    <location>
        <begin position="1"/>
        <end position="22"/>
    </location>
</feature>
<evidence type="ECO:0000256" key="2">
    <source>
        <dbReference type="SAM" id="SignalP"/>
    </source>
</evidence>
<name>A0A248LG22_9NEIS</name>
<accession>A0A248LG22</accession>
<feature type="compositionally biased region" description="Polar residues" evidence="1">
    <location>
        <begin position="83"/>
        <end position="92"/>
    </location>
</feature>
<feature type="region of interest" description="Disordered" evidence="1">
    <location>
        <begin position="21"/>
        <end position="92"/>
    </location>
</feature>
<sequence>MKKIATLLLTSMFLASTGFASAADTAPSATAPAKDKATTEHKMAPAEAKTGIHAPTKAEHKKTGHEKTGHKQPEVKTEHKTMPANSKQKTPG</sequence>
<dbReference type="EMBL" id="CP022115">
    <property type="protein sequence ID" value="ASJ23592.1"/>
    <property type="molecule type" value="Genomic_DNA"/>
</dbReference>
<feature type="compositionally biased region" description="Basic and acidic residues" evidence="1">
    <location>
        <begin position="65"/>
        <end position="81"/>
    </location>
</feature>
<dbReference type="AlphaFoldDB" id="A0A248LG22"/>
<protein>
    <recommendedName>
        <fullName evidence="5">Acid shock protein</fullName>
    </recommendedName>
</protein>